<dbReference type="EMBL" id="JAGSOV010000035">
    <property type="protein sequence ID" value="MCO1656627.1"/>
    <property type="molecule type" value="Genomic_DNA"/>
</dbReference>
<dbReference type="Gene3D" id="2.40.33.20">
    <property type="entry name" value="PK beta-barrel domain-like"/>
    <property type="match status" value="1"/>
</dbReference>
<dbReference type="InterPro" id="IPR011037">
    <property type="entry name" value="Pyrv_Knase-like_insert_dom_sf"/>
</dbReference>
<dbReference type="PANTHER" id="PTHR30212:SF2">
    <property type="entry name" value="PROTEIN YIIM"/>
    <property type="match status" value="1"/>
</dbReference>
<proteinExistence type="predicted"/>
<dbReference type="RefSeq" id="WP_252439514.1">
    <property type="nucleotide sequence ID" value="NZ_JAGSOV010000035.1"/>
</dbReference>
<dbReference type="Pfam" id="PF03473">
    <property type="entry name" value="MOSC"/>
    <property type="match status" value="1"/>
</dbReference>
<dbReference type="SUPFAM" id="SSF50800">
    <property type="entry name" value="PK beta-barrel domain-like"/>
    <property type="match status" value="1"/>
</dbReference>
<gene>
    <name evidence="2" type="ORF">KDL28_16335</name>
</gene>
<feature type="domain" description="MOSC" evidence="1">
    <location>
        <begin position="35"/>
        <end position="169"/>
    </location>
</feature>
<keyword evidence="3" id="KW-1185">Reference proteome</keyword>
<dbReference type="InterPro" id="IPR005302">
    <property type="entry name" value="MoCF_Sase_C"/>
</dbReference>
<sequence>MLNADAPGRIESVNRAARARYDLPARAGSTGIDKQPVIGPVRLGAGGVEGDTIVALDDHGGPDQAVYAYSVDDLRWLATEFDRSVGPGGAGENLTVSGVDCSHAVIGERWQVGGAVLQVRAARTPCRTFAGFLGVPDLVKRFIAGGRPGAYLAVVQPGTVRAGDPVRVLDRPDHGVTTADVMAARTVDRDRVPHVAAAREFLGARERAWLERVHDARVRGAAAAG</sequence>
<dbReference type="InterPro" id="IPR052353">
    <property type="entry name" value="Benzoxazolinone_Detox_Enz"/>
</dbReference>
<evidence type="ECO:0000259" key="1">
    <source>
        <dbReference type="PROSITE" id="PS51340"/>
    </source>
</evidence>
<dbReference type="PANTHER" id="PTHR30212">
    <property type="entry name" value="PROTEIN YIIM"/>
    <property type="match status" value="1"/>
</dbReference>
<name>A0ABT1A0U6_9PSEU</name>
<dbReference type="PROSITE" id="PS51340">
    <property type="entry name" value="MOSC"/>
    <property type="match status" value="1"/>
</dbReference>
<organism evidence="2 3">
    <name type="scientific">Pseudonocardia humida</name>
    <dbReference type="NCBI Taxonomy" id="2800819"/>
    <lineage>
        <taxon>Bacteria</taxon>
        <taxon>Bacillati</taxon>
        <taxon>Actinomycetota</taxon>
        <taxon>Actinomycetes</taxon>
        <taxon>Pseudonocardiales</taxon>
        <taxon>Pseudonocardiaceae</taxon>
        <taxon>Pseudonocardia</taxon>
    </lineage>
</organism>
<dbReference type="Proteomes" id="UP001165283">
    <property type="component" value="Unassembled WGS sequence"/>
</dbReference>
<evidence type="ECO:0000313" key="3">
    <source>
        <dbReference type="Proteomes" id="UP001165283"/>
    </source>
</evidence>
<evidence type="ECO:0000313" key="2">
    <source>
        <dbReference type="EMBL" id="MCO1656627.1"/>
    </source>
</evidence>
<protein>
    <submittedName>
        <fullName evidence="2">MOSC domain-containing protein</fullName>
    </submittedName>
</protein>
<reference evidence="2" key="1">
    <citation type="submission" date="2021-04" db="EMBL/GenBank/DDBJ databases">
        <title>Pseudonocardia sp. nov., isolated from sandy soil of mangrove forest.</title>
        <authorList>
            <person name="Zan Z."/>
            <person name="Huang R."/>
            <person name="Liu W."/>
        </authorList>
    </citation>
    <scope>NUCLEOTIDE SEQUENCE</scope>
    <source>
        <strain evidence="2">S2-4</strain>
    </source>
</reference>
<comment type="caution">
    <text evidence="2">The sequence shown here is derived from an EMBL/GenBank/DDBJ whole genome shotgun (WGS) entry which is preliminary data.</text>
</comment>
<accession>A0ABT1A0U6</accession>